<keyword evidence="1" id="KW-0695">RNA-directed DNA polymerase</keyword>
<keyword evidence="1" id="KW-0548">Nucleotidyltransferase</keyword>
<keyword evidence="2" id="KW-1185">Reference proteome</keyword>
<dbReference type="PANTHER" id="PTHR33116">
    <property type="entry name" value="REVERSE TRANSCRIPTASE ZINC-BINDING DOMAIN-CONTAINING PROTEIN-RELATED-RELATED"/>
    <property type="match status" value="1"/>
</dbReference>
<dbReference type="Proteomes" id="UP000325315">
    <property type="component" value="Unassembled WGS sequence"/>
</dbReference>
<sequence>MRLALKEGLLKGAKASRKRPAIAHLLFADDCILFGEASKKEASLLKGILKEYEICSGQCVNFNKSTSNTLEGNREEVLAILGGRPSIDMEKYLGLPSVVGRRKKESFQVLKEKVLFRIKRWSNRFLSQGGKEVFIKSILQAIPTYAMSCFFLPNSFCGELEKIMAKYWWQKAHGKKGIHWCRWQNLCLSKDEGGMGFRNMAKFNVSLLAKQGWRILNNPNSLVARVLKAKYFSNENFLNSCLENNCSFTWKSLWAAKGVLIDGLCWKVVAELINDSSRKWKEELIGSTFSEDIAEKILRIPLAKEPHDHMLAWSGEPSGEFTATSSQCRLFCCALWAIWGERNRCIHDRANRSGEETTDFIKNYILELNGTEEETTKVQSEVSRWKPPSGQFVKINFDAAYDDSFCQAAVGVVARDRKGSVLLSYSVIQKRVASAFAAEVIACSIAV</sequence>
<dbReference type="PANTHER" id="PTHR33116:SF86">
    <property type="entry name" value="REVERSE TRANSCRIPTASE DOMAIN-CONTAINING PROTEIN"/>
    <property type="match status" value="1"/>
</dbReference>
<proteinExistence type="predicted"/>
<protein>
    <submittedName>
        <fullName evidence="1">Reverse transcriptase</fullName>
    </submittedName>
</protein>
<gene>
    <name evidence="1" type="ORF">EPI10_007181</name>
</gene>
<dbReference type="AlphaFoldDB" id="A0A5B6WTD3"/>
<accession>A0A5B6WTD3</accession>
<dbReference type="OrthoDB" id="1745081at2759"/>
<keyword evidence="1" id="KW-0808">Transferase</keyword>
<dbReference type="EMBL" id="SMMG02000002">
    <property type="protein sequence ID" value="KAA3485160.1"/>
    <property type="molecule type" value="Genomic_DNA"/>
</dbReference>
<evidence type="ECO:0000313" key="1">
    <source>
        <dbReference type="EMBL" id="KAA3485160.1"/>
    </source>
</evidence>
<reference evidence="2" key="1">
    <citation type="journal article" date="2019" name="Plant Biotechnol. J.">
        <title>Genome sequencing of the Australian wild diploid species Gossypium australe highlights disease resistance and delayed gland morphogenesis.</title>
        <authorList>
            <person name="Cai Y."/>
            <person name="Cai X."/>
            <person name="Wang Q."/>
            <person name="Wang P."/>
            <person name="Zhang Y."/>
            <person name="Cai C."/>
            <person name="Xu Y."/>
            <person name="Wang K."/>
            <person name="Zhou Z."/>
            <person name="Wang C."/>
            <person name="Geng S."/>
            <person name="Li B."/>
            <person name="Dong Q."/>
            <person name="Hou Y."/>
            <person name="Wang H."/>
            <person name="Ai P."/>
            <person name="Liu Z."/>
            <person name="Yi F."/>
            <person name="Sun M."/>
            <person name="An G."/>
            <person name="Cheng J."/>
            <person name="Zhang Y."/>
            <person name="Shi Q."/>
            <person name="Xie Y."/>
            <person name="Shi X."/>
            <person name="Chang Y."/>
            <person name="Huang F."/>
            <person name="Chen Y."/>
            <person name="Hong S."/>
            <person name="Mi L."/>
            <person name="Sun Q."/>
            <person name="Zhang L."/>
            <person name="Zhou B."/>
            <person name="Peng R."/>
            <person name="Zhang X."/>
            <person name="Liu F."/>
        </authorList>
    </citation>
    <scope>NUCLEOTIDE SEQUENCE [LARGE SCALE GENOMIC DNA]</scope>
    <source>
        <strain evidence="2">cv. PA1801</strain>
    </source>
</reference>
<evidence type="ECO:0000313" key="2">
    <source>
        <dbReference type="Proteomes" id="UP000325315"/>
    </source>
</evidence>
<dbReference type="GO" id="GO:0003964">
    <property type="term" value="F:RNA-directed DNA polymerase activity"/>
    <property type="evidence" value="ECO:0007669"/>
    <property type="project" value="UniProtKB-KW"/>
</dbReference>
<name>A0A5B6WTD3_9ROSI</name>
<organism evidence="1 2">
    <name type="scientific">Gossypium australe</name>
    <dbReference type="NCBI Taxonomy" id="47621"/>
    <lineage>
        <taxon>Eukaryota</taxon>
        <taxon>Viridiplantae</taxon>
        <taxon>Streptophyta</taxon>
        <taxon>Embryophyta</taxon>
        <taxon>Tracheophyta</taxon>
        <taxon>Spermatophyta</taxon>
        <taxon>Magnoliopsida</taxon>
        <taxon>eudicotyledons</taxon>
        <taxon>Gunneridae</taxon>
        <taxon>Pentapetalae</taxon>
        <taxon>rosids</taxon>
        <taxon>malvids</taxon>
        <taxon>Malvales</taxon>
        <taxon>Malvaceae</taxon>
        <taxon>Malvoideae</taxon>
        <taxon>Gossypium</taxon>
    </lineage>
</organism>
<comment type="caution">
    <text evidence="1">The sequence shown here is derived from an EMBL/GenBank/DDBJ whole genome shotgun (WGS) entry which is preliminary data.</text>
</comment>